<dbReference type="EMBL" id="JBGFUD010008597">
    <property type="protein sequence ID" value="MFH4982160.1"/>
    <property type="molecule type" value="Genomic_DNA"/>
</dbReference>
<feature type="region of interest" description="Disordered" evidence="1">
    <location>
        <begin position="336"/>
        <end position="393"/>
    </location>
</feature>
<comment type="caution">
    <text evidence="2">The sequence shown here is derived from an EMBL/GenBank/DDBJ whole genome shotgun (WGS) entry which is preliminary data.</text>
</comment>
<evidence type="ECO:0000313" key="2">
    <source>
        <dbReference type="EMBL" id="MFH4982160.1"/>
    </source>
</evidence>
<dbReference type="AlphaFoldDB" id="A0ABD6EQB6"/>
<evidence type="ECO:0000313" key="3">
    <source>
        <dbReference type="Proteomes" id="UP001608902"/>
    </source>
</evidence>
<protein>
    <submittedName>
        <fullName evidence="2">Uncharacterized protein</fullName>
    </submittedName>
</protein>
<accession>A0ABD6EQB6</accession>
<feature type="region of interest" description="Disordered" evidence="1">
    <location>
        <begin position="235"/>
        <end position="256"/>
    </location>
</feature>
<feature type="compositionally biased region" description="Basic and acidic residues" evidence="1">
    <location>
        <begin position="377"/>
        <end position="386"/>
    </location>
</feature>
<keyword evidence="3" id="KW-1185">Reference proteome</keyword>
<dbReference type="Proteomes" id="UP001608902">
    <property type="component" value="Unassembled WGS sequence"/>
</dbReference>
<proteinExistence type="predicted"/>
<organism evidence="2 3">
    <name type="scientific">Gnathostoma spinigerum</name>
    <dbReference type="NCBI Taxonomy" id="75299"/>
    <lineage>
        <taxon>Eukaryota</taxon>
        <taxon>Metazoa</taxon>
        <taxon>Ecdysozoa</taxon>
        <taxon>Nematoda</taxon>
        <taxon>Chromadorea</taxon>
        <taxon>Rhabditida</taxon>
        <taxon>Spirurina</taxon>
        <taxon>Gnathostomatomorpha</taxon>
        <taxon>Gnathostomatoidea</taxon>
        <taxon>Gnathostomatidae</taxon>
        <taxon>Gnathostoma</taxon>
    </lineage>
</organism>
<gene>
    <name evidence="2" type="ORF">AB6A40_008869</name>
</gene>
<evidence type="ECO:0000256" key="1">
    <source>
        <dbReference type="SAM" id="MobiDB-lite"/>
    </source>
</evidence>
<name>A0ABD6EQB6_9BILA</name>
<reference evidence="2 3" key="1">
    <citation type="submission" date="2024-08" db="EMBL/GenBank/DDBJ databases">
        <title>Gnathostoma spinigerum genome.</title>
        <authorList>
            <person name="Gonzalez-Bertolin B."/>
            <person name="Monzon S."/>
            <person name="Zaballos A."/>
            <person name="Jimenez P."/>
            <person name="Dekumyoy P."/>
            <person name="Varona S."/>
            <person name="Cuesta I."/>
            <person name="Sumanam S."/>
            <person name="Adisakwattana P."/>
            <person name="Gasser R.B."/>
            <person name="Hernandez-Gonzalez A."/>
            <person name="Young N.D."/>
            <person name="Perteguer M.J."/>
        </authorList>
    </citation>
    <scope>NUCLEOTIDE SEQUENCE [LARGE SCALE GENOMIC DNA]</scope>
    <source>
        <strain evidence="2">AL3</strain>
        <tissue evidence="2">Liver</tissue>
    </source>
</reference>
<sequence length="393" mass="43860">MTAQQRRDKVFTVVASDLYGFVFDDCLQRSLSQDTVLIAVLQDVGTKLKVARGLSKTPAATMVSFCTMSNCIHSSIGSILIVIQFFGQSMCQFPGPSPLNVMAPYTTGFNHELFLPDPPSFMDFLHYPYFQPNIFMPVFPPIWSNDYREFHAAPGYPYTYAPYSYYYGANASCTTSSNLNANPLQADSDRQQSSQQYVYTAPPKTNVYSDSLNSYNIYSSTTPYPIYRSPPSLSNYDSSISNSQTPQISPSNPAVSSVVNDKLEEAAHSSNPEFLPSQETLIHDRSNGFSNFESAKDIGRTAHSIDGDLRNANVEKSSYAPRDDGLKEADEYVQDRWTIEPESPSIREVSSNDATDETYASIDAADKNEEEVQPSKLAKEKNDDYKRRLRALS</sequence>